<evidence type="ECO:0008006" key="3">
    <source>
        <dbReference type="Google" id="ProtNLM"/>
    </source>
</evidence>
<dbReference type="Proteomes" id="UP001459277">
    <property type="component" value="Unassembled WGS sequence"/>
</dbReference>
<evidence type="ECO:0000313" key="2">
    <source>
        <dbReference type="Proteomes" id="UP001459277"/>
    </source>
</evidence>
<organism evidence="1 2">
    <name type="scientific">Lithocarpus litseifolius</name>
    <dbReference type="NCBI Taxonomy" id="425828"/>
    <lineage>
        <taxon>Eukaryota</taxon>
        <taxon>Viridiplantae</taxon>
        <taxon>Streptophyta</taxon>
        <taxon>Embryophyta</taxon>
        <taxon>Tracheophyta</taxon>
        <taxon>Spermatophyta</taxon>
        <taxon>Magnoliopsida</taxon>
        <taxon>eudicotyledons</taxon>
        <taxon>Gunneridae</taxon>
        <taxon>Pentapetalae</taxon>
        <taxon>rosids</taxon>
        <taxon>fabids</taxon>
        <taxon>Fagales</taxon>
        <taxon>Fagaceae</taxon>
        <taxon>Lithocarpus</taxon>
    </lineage>
</organism>
<protein>
    <recommendedName>
        <fullName evidence="3">RNase H type-1 domain-containing protein</fullName>
    </recommendedName>
</protein>
<dbReference type="EMBL" id="JAZDWU010000005">
    <property type="protein sequence ID" value="KAL0002609.1"/>
    <property type="molecule type" value="Genomic_DNA"/>
</dbReference>
<sequence length="101" mass="11685">MIYNGPKCFKPAEAPPRTICARNKIDDFMSLCYVAKILHLKMLHRFREANKCADALTNASVSQDTDILFYNSPLSFMVEIFCNDYAKMYFNRLYLEAMALP</sequence>
<dbReference type="AlphaFoldDB" id="A0AAW2CX22"/>
<reference evidence="1 2" key="1">
    <citation type="submission" date="2024-01" db="EMBL/GenBank/DDBJ databases">
        <title>A telomere-to-telomere, gap-free genome of sweet tea (Lithocarpus litseifolius).</title>
        <authorList>
            <person name="Zhou J."/>
        </authorList>
    </citation>
    <scope>NUCLEOTIDE SEQUENCE [LARGE SCALE GENOMIC DNA]</scope>
    <source>
        <strain evidence="1">Zhou-2022a</strain>
        <tissue evidence="1">Leaf</tissue>
    </source>
</reference>
<name>A0AAW2CX22_9ROSI</name>
<comment type="caution">
    <text evidence="1">The sequence shown here is derived from an EMBL/GenBank/DDBJ whole genome shotgun (WGS) entry which is preliminary data.</text>
</comment>
<accession>A0AAW2CX22</accession>
<evidence type="ECO:0000313" key="1">
    <source>
        <dbReference type="EMBL" id="KAL0002609.1"/>
    </source>
</evidence>
<gene>
    <name evidence="1" type="ORF">SO802_016390</name>
</gene>
<keyword evidence="2" id="KW-1185">Reference proteome</keyword>
<proteinExistence type="predicted"/>